<comment type="caution">
    <text evidence="5">The sequence shown here is derived from an EMBL/GenBank/DDBJ whole genome shotgun (WGS) entry which is preliminary data.</text>
</comment>
<accession>A0ABU6WHC7</accession>
<protein>
    <submittedName>
        <fullName evidence="5">Uncharacterized protein</fullName>
    </submittedName>
</protein>
<dbReference type="InterPro" id="IPR040418">
    <property type="entry name" value="CRWN"/>
</dbReference>
<evidence type="ECO:0000256" key="2">
    <source>
        <dbReference type="ARBA" id="ARBA00023242"/>
    </source>
</evidence>
<organism evidence="5 6">
    <name type="scientific">Stylosanthes scabra</name>
    <dbReference type="NCBI Taxonomy" id="79078"/>
    <lineage>
        <taxon>Eukaryota</taxon>
        <taxon>Viridiplantae</taxon>
        <taxon>Streptophyta</taxon>
        <taxon>Embryophyta</taxon>
        <taxon>Tracheophyta</taxon>
        <taxon>Spermatophyta</taxon>
        <taxon>Magnoliopsida</taxon>
        <taxon>eudicotyledons</taxon>
        <taxon>Gunneridae</taxon>
        <taxon>Pentapetalae</taxon>
        <taxon>rosids</taxon>
        <taxon>fabids</taxon>
        <taxon>Fabales</taxon>
        <taxon>Fabaceae</taxon>
        <taxon>Papilionoideae</taxon>
        <taxon>50 kb inversion clade</taxon>
        <taxon>dalbergioids sensu lato</taxon>
        <taxon>Dalbergieae</taxon>
        <taxon>Pterocarpus clade</taxon>
        <taxon>Stylosanthes</taxon>
    </lineage>
</organism>
<keyword evidence="1" id="KW-0175">Coiled coil</keyword>
<reference evidence="5 6" key="1">
    <citation type="journal article" date="2023" name="Plants (Basel)">
        <title>Bridging the Gap: Combining Genomics and Transcriptomics Approaches to Understand Stylosanthes scabra, an Orphan Legume from the Brazilian Caatinga.</title>
        <authorList>
            <person name="Ferreira-Neto J.R.C."/>
            <person name="da Silva M.D."/>
            <person name="Binneck E."/>
            <person name="de Melo N.F."/>
            <person name="da Silva R.H."/>
            <person name="de Melo A.L.T.M."/>
            <person name="Pandolfi V."/>
            <person name="Bustamante F.O."/>
            <person name="Brasileiro-Vidal A.C."/>
            <person name="Benko-Iseppon A.M."/>
        </authorList>
    </citation>
    <scope>NUCLEOTIDE SEQUENCE [LARGE SCALE GENOMIC DNA]</scope>
    <source>
        <tissue evidence="5">Leaves</tissue>
    </source>
</reference>
<dbReference type="PANTHER" id="PTHR31908">
    <property type="entry name" value="PROTEIN CROWDED NUCLEI 4"/>
    <property type="match status" value="1"/>
</dbReference>
<dbReference type="PANTHER" id="PTHR31908:SF9">
    <property type="entry name" value="PROTEIN CROWDED NUCLEI 3"/>
    <property type="match status" value="1"/>
</dbReference>
<evidence type="ECO:0000256" key="4">
    <source>
        <dbReference type="ARBA" id="ARBA00024208"/>
    </source>
</evidence>
<sequence length="104" mass="11956">MQQEHALVHSSSKTKLCKENALVNGIEEKSSVVNKKLHDVESKLIEVSRKGAELDMKLRELEVRESLLHKEQLSEATDYVACFTVYEYSSHHTVLLFCCVFQFI</sequence>
<evidence type="ECO:0000313" key="5">
    <source>
        <dbReference type="EMBL" id="MED6185177.1"/>
    </source>
</evidence>
<proteinExistence type="inferred from homology"/>
<gene>
    <name evidence="5" type="ORF">PIB30_054525</name>
</gene>
<evidence type="ECO:0000313" key="6">
    <source>
        <dbReference type="Proteomes" id="UP001341840"/>
    </source>
</evidence>
<evidence type="ECO:0000256" key="1">
    <source>
        <dbReference type="ARBA" id="ARBA00023054"/>
    </source>
</evidence>
<name>A0ABU6WHC7_9FABA</name>
<keyword evidence="6" id="KW-1185">Reference proteome</keyword>
<dbReference type="Proteomes" id="UP001341840">
    <property type="component" value="Unassembled WGS sequence"/>
</dbReference>
<dbReference type="EMBL" id="JASCZI010181659">
    <property type="protein sequence ID" value="MED6185177.1"/>
    <property type="molecule type" value="Genomic_DNA"/>
</dbReference>
<evidence type="ECO:0000256" key="3">
    <source>
        <dbReference type="ARBA" id="ARBA00024186"/>
    </source>
</evidence>
<comment type="similarity">
    <text evidence="4">Belongs to the CRWN family.</text>
</comment>
<comment type="subcellular location">
    <subcellularLocation>
        <location evidence="3">Nucleus lamina</location>
    </subcellularLocation>
</comment>
<keyword evidence="2" id="KW-0539">Nucleus</keyword>